<comment type="subcellular location">
    <subcellularLocation>
        <location evidence="1">Membrane</location>
        <topology evidence="1">Multi-pass membrane protein</topology>
    </subcellularLocation>
</comment>
<name>A0A1F6E2K1_9BACT</name>
<dbReference type="Proteomes" id="UP000177107">
    <property type="component" value="Unassembled WGS sequence"/>
</dbReference>
<dbReference type="STRING" id="1798499.A3C95_01405"/>
<reference evidence="6 7" key="1">
    <citation type="journal article" date="2016" name="Nat. Commun.">
        <title>Thousands of microbial genomes shed light on interconnected biogeochemical processes in an aquifer system.</title>
        <authorList>
            <person name="Anantharaman K."/>
            <person name="Brown C.T."/>
            <person name="Hug L.A."/>
            <person name="Sharon I."/>
            <person name="Castelle C.J."/>
            <person name="Probst A.J."/>
            <person name="Thomas B.C."/>
            <person name="Singh A."/>
            <person name="Wilkins M.J."/>
            <person name="Karaoz U."/>
            <person name="Brodie E.L."/>
            <person name="Williams K.H."/>
            <person name="Hubbard S.S."/>
            <person name="Banfield J.F."/>
        </authorList>
    </citation>
    <scope>NUCLEOTIDE SEQUENCE [LARGE SCALE GENOMIC DNA]</scope>
</reference>
<organism evidence="6 7">
    <name type="scientific">Candidatus Kaiserbacteria bacterium RIFCSPHIGHO2_02_FULL_56_30</name>
    <dbReference type="NCBI Taxonomy" id="1798499"/>
    <lineage>
        <taxon>Bacteria</taxon>
        <taxon>Candidatus Kaiseribacteriota</taxon>
    </lineage>
</organism>
<dbReference type="EMBL" id="MFLM01000018">
    <property type="protein sequence ID" value="OGG67934.1"/>
    <property type="molecule type" value="Genomic_DNA"/>
</dbReference>
<keyword evidence="2 5" id="KW-0812">Transmembrane</keyword>
<feature type="transmembrane region" description="Helical" evidence="5">
    <location>
        <begin position="226"/>
        <end position="246"/>
    </location>
</feature>
<feature type="transmembrane region" description="Helical" evidence="5">
    <location>
        <begin position="193"/>
        <end position="214"/>
    </location>
</feature>
<keyword evidence="3 5" id="KW-1133">Transmembrane helix</keyword>
<gene>
    <name evidence="6" type="ORF">A3C95_01405</name>
</gene>
<protein>
    <recommendedName>
        <fullName evidence="8">ZIP family metal transporter</fullName>
    </recommendedName>
</protein>
<evidence type="ECO:0000256" key="2">
    <source>
        <dbReference type="ARBA" id="ARBA00022692"/>
    </source>
</evidence>
<dbReference type="Pfam" id="PF02535">
    <property type="entry name" value="Zip"/>
    <property type="match status" value="1"/>
</dbReference>
<proteinExistence type="predicted"/>
<dbReference type="PANTHER" id="PTHR16950:SF16">
    <property type="entry name" value="ZINC TRANSPORTER ZIP13"/>
    <property type="match status" value="1"/>
</dbReference>
<feature type="transmembrane region" description="Helical" evidence="5">
    <location>
        <begin position="166"/>
        <end position="187"/>
    </location>
</feature>
<feature type="transmembrane region" description="Helical" evidence="5">
    <location>
        <begin position="123"/>
        <end position="145"/>
    </location>
</feature>
<evidence type="ECO:0000313" key="7">
    <source>
        <dbReference type="Proteomes" id="UP000177107"/>
    </source>
</evidence>
<dbReference type="AlphaFoldDB" id="A0A1F6E2K1"/>
<dbReference type="InterPro" id="IPR003689">
    <property type="entry name" value="ZIP"/>
</dbReference>
<comment type="caution">
    <text evidence="6">The sequence shown here is derived from an EMBL/GenBank/DDBJ whole genome shotgun (WGS) entry which is preliminary data.</text>
</comment>
<evidence type="ECO:0000256" key="1">
    <source>
        <dbReference type="ARBA" id="ARBA00004141"/>
    </source>
</evidence>
<evidence type="ECO:0000313" key="6">
    <source>
        <dbReference type="EMBL" id="OGG67934.1"/>
    </source>
</evidence>
<accession>A0A1F6E2K1</accession>
<evidence type="ECO:0000256" key="5">
    <source>
        <dbReference type="SAM" id="Phobius"/>
    </source>
</evidence>
<sequence length="247" mass="27166">MTEVWLYTLVSVLLVSTVSLIGVFALGVREERLSRILFYLISFSAGALLGDVFIHILPELFEEGEAFPISLAILVGILLFFILERALLWHQSHVSHEERVHAMVPLTMVGDTLHNLLDGIAIAAAFLVSIPVGVATAVAVIFHEVPQEIGQYAVLVHGGWRRRKALFYNFLSALFAIAGAVLVLLFAKNFEGAPAFLLGLGAASFIYIAMADLIPELHKEQSVRRSLLQFIWMLAGIGVMALLLLFE</sequence>
<dbReference type="GO" id="GO:0016020">
    <property type="term" value="C:membrane"/>
    <property type="evidence" value="ECO:0007669"/>
    <property type="project" value="UniProtKB-SubCell"/>
</dbReference>
<feature type="transmembrane region" description="Helical" evidence="5">
    <location>
        <begin position="6"/>
        <end position="29"/>
    </location>
</feature>
<evidence type="ECO:0000256" key="4">
    <source>
        <dbReference type="ARBA" id="ARBA00023136"/>
    </source>
</evidence>
<evidence type="ECO:0000256" key="3">
    <source>
        <dbReference type="ARBA" id="ARBA00022989"/>
    </source>
</evidence>
<dbReference type="PANTHER" id="PTHR16950">
    <property type="entry name" value="ZINC TRANSPORTER SLC39A7 HISTIDINE-RICH MEMBRANE PROTEIN KE4"/>
    <property type="match status" value="1"/>
</dbReference>
<keyword evidence="4 5" id="KW-0472">Membrane</keyword>
<feature type="transmembrane region" description="Helical" evidence="5">
    <location>
        <begin position="36"/>
        <end position="57"/>
    </location>
</feature>
<evidence type="ECO:0008006" key="8">
    <source>
        <dbReference type="Google" id="ProtNLM"/>
    </source>
</evidence>
<dbReference type="GO" id="GO:0005385">
    <property type="term" value="F:zinc ion transmembrane transporter activity"/>
    <property type="evidence" value="ECO:0007669"/>
    <property type="project" value="TreeGrafter"/>
</dbReference>
<dbReference type="GO" id="GO:0006882">
    <property type="term" value="P:intracellular zinc ion homeostasis"/>
    <property type="evidence" value="ECO:0007669"/>
    <property type="project" value="TreeGrafter"/>
</dbReference>
<feature type="transmembrane region" description="Helical" evidence="5">
    <location>
        <begin position="69"/>
        <end position="88"/>
    </location>
</feature>